<evidence type="ECO:0000313" key="6">
    <source>
        <dbReference type="Proteomes" id="UP000199012"/>
    </source>
</evidence>
<evidence type="ECO:0000313" key="5">
    <source>
        <dbReference type="EMBL" id="SFA91305.1"/>
    </source>
</evidence>
<dbReference type="GO" id="GO:0005975">
    <property type="term" value="P:carbohydrate metabolic process"/>
    <property type="evidence" value="ECO:0007669"/>
    <property type="project" value="InterPro"/>
</dbReference>
<dbReference type="NCBIfam" id="NF038114">
    <property type="entry name" value="rightmost"/>
    <property type="match status" value="1"/>
</dbReference>
<dbReference type="STRING" id="988821.SAMN05421867_103182"/>
<proteinExistence type="inferred from homology"/>
<keyword evidence="3" id="KW-0326">Glycosidase</keyword>
<dbReference type="PANTHER" id="PTHR22925">
    <property type="entry name" value="GLYCOSYL HYDROLASE 43 FAMILY MEMBER"/>
    <property type="match status" value="1"/>
</dbReference>
<evidence type="ECO:0000256" key="2">
    <source>
        <dbReference type="ARBA" id="ARBA00022801"/>
    </source>
</evidence>
<dbReference type="Gene3D" id="2.115.10.20">
    <property type="entry name" value="Glycosyl hydrolase domain, family 43"/>
    <property type="match status" value="1"/>
</dbReference>
<reference evidence="5 6" key="1">
    <citation type="submission" date="2016-10" db="EMBL/GenBank/DDBJ databases">
        <authorList>
            <person name="de Groot N.N."/>
        </authorList>
    </citation>
    <scope>NUCLEOTIDE SEQUENCE [LARGE SCALE GENOMIC DNA]</scope>
    <source>
        <strain evidence="5 6">CGMCC 4.6945</strain>
    </source>
</reference>
<evidence type="ECO:0000256" key="1">
    <source>
        <dbReference type="ARBA" id="ARBA00009865"/>
    </source>
</evidence>
<name>A0A1I0WRC8_9CELL</name>
<organism evidence="5 6">
    <name type="scientific">Cellulomonas marina</name>
    <dbReference type="NCBI Taxonomy" id="988821"/>
    <lineage>
        <taxon>Bacteria</taxon>
        <taxon>Bacillati</taxon>
        <taxon>Actinomycetota</taxon>
        <taxon>Actinomycetes</taxon>
        <taxon>Micrococcales</taxon>
        <taxon>Cellulomonadaceae</taxon>
        <taxon>Cellulomonas</taxon>
    </lineage>
</organism>
<dbReference type="RefSeq" id="WP_090031172.1">
    <property type="nucleotide sequence ID" value="NZ_BONM01000002.1"/>
</dbReference>
<dbReference type="PANTHER" id="PTHR22925:SF3">
    <property type="entry name" value="GLYCOSYL HYDROLASE FAMILY PROTEIN 43"/>
    <property type="match status" value="1"/>
</dbReference>
<dbReference type="SUPFAM" id="SSF49785">
    <property type="entry name" value="Galactose-binding domain-like"/>
    <property type="match status" value="1"/>
</dbReference>
<dbReference type="EMBL" id="FOKA01000003">
    <property type="protein sequence ID" value="SFA91305.1"/>
    <property type="molecule type" value="Genomic_DNA"/>
</dbReference>
<protein>
    <submittedName>
        <fullName evidence="5">Glycosyl hydrolases family 43</fullName>
    </submittedName>
</protein>
<comment type="similarity">
    <text evidence="1">Belongs to the glycosyl hydrolase 43 family.</text>
</comment>
<dbReference type="InterPro" id="IPR008979">
    <property type="entry name" value="Galactose-bd-like_sf"/>
</dbReference>
<dbReference type="CDD" id="cd18825">
    <property type="entry name" value="GH43_CtGH43-like"/>
    <property type="match status" value="1"/>
</dbReference>
<dbReference type="SUPFAM" id="SSF75005">
    <property type="entry name" value="Arabinanase/levansucrase/invertase"/>
    <property type="match status" value="1"/>
</dbReference>
<dbReference type="Proteomes" id="UP000199012">
    <property type="component" value="Unassembled WGS sequence"/>
</dbReference>
<evidence type="ECO:0000256" key="3">
    <source>
        <dbReference type="ARBA" id="ARBA00023295"/>
    </source>
</evidence>
<gene>
    <name evidence="5" type="ORF">SAMN05421867_103182</name>
</gene>
<evidence type="ECO:0000256" key="4">
    <source>
        <dbReference type="SAM" id="MobiDB-lite"/>
    </source>
</evidence>
<dbReference type="OrthoDB" id="9758923at2"/>
<accession>A0A1I0WRC8</accession>
<dbReference type="InterPro" id="IPR023296">
    <property type="entry name" value="Glyco_hydro_beta-prop_sf"/>
</dbReference>
<dbReference type="Gene3D" id="2.60.120.430">
    <property type="entry name" value="Galactose-binding lectin"/>
    <property type="match status" value="2"/>
</dbReference>
<dbReference type="GO" id="GO:0004553">
    <property type="term" value="F:hydrolase activity, hydrolyzing O-glycosyl compounds"/>
    <property type="evidence" value="ECO:0007669"/>
    <property type="project" value="InterPro"/>
</dbReference>
<sequence>MHVLPPHAAPAGAQPGRRGRGRAGLVAAGLGAALALTTAAAPPAVAASTFPALTPEALVAADFTLYFANAGATDTGGVAAGDHLGLYQSRTDQRLGEDPGTRTRWGYVVDATSNPVPRTAAGLEKTATLLYDDEPAGSSLPSRRVAYAFDVPAGSYDVTFGFAVPSAWGSRTVTAVTEGAVREQFATGTTPLAKTYAVDVSDGTLDVAVGSPANRTGRDADPLVSWVVVKAKPTWTPELLAARIADATLTATERAGYADDSVADLDAALAAAQRLLDAGSTDAVALAAASDAVVRATAALRPVVTYDSFRPGQPWLDDQGRVINAHGGQVVPATDAAGERIWYWYGEDRSKGYYDSPGVHVYSSRDLYNWTDEGLALRAMSSQDQFASDPYFSALYGGYTDAQREVVWRDLSTNRVRTDGWAAPAILERPKVIYNEVTEKWVMWVHSDGPATKDQTSTYARAEAGVAVADSPTGPFRWIDSYRLNRVPSGSVPWCGTGSAFDPAGGMARDMNLFVDTDGTGYIIYSSEENRTMYISKLNSDYTYLSATPETAVQGVDFVRTLPCAQREAPAMMKQDGTYYLVTSGATGWDPNPARYATATSILGTWTDRGNPITGAGAENTFRSQSTSIIPIDPARGKFVYMGDRWTPDDLSNAPYVWLPVTLSGEAGDLSLTNPAEWDLGDLPTYEPWDVAVTMPDHVTLGDTAGLPAQVQVTSGGTTTTQAVRWDAASIGAPGVRTARATLPDGRTFSRSVLVVPAGLRYAVNAGGTATADWTALVGVAQADRPLLNSAPEQPLGTDPVTGARWGFTGASGTEGTALGTIDTTLRWARDKQPLVYTFTGLDAGTYTVRAGWYDPWPQANRAARVSINGKVVDEQQLFTATPVADAYPGVVVGADGTITVTVAPTRSPDIQVSWLTVEQVPQAQTVSLEPLGDVLFGETASVEAVASSSSGLPVTLTAEGACTVEGTTVTPTRAGTCTVTATQAGDHGWLAAAPVSRSFEVRPWTIVGFAAPVDMGGVVNTARAGSTVPVRFEVLQGDLELVDPAVVASVTVARAAVPGGTPTDEVEAVGTGATGLRYDAAAGHFVHTWRTPSTPGTYRLTVTTQDGSTLGALFRLR</sequence>
<keyword evidence="6" id="KW-1185">Reference proteome</keyword>
<dbReference type="AlphaFoldDB" id="A0A1I0WRC8"/>
<dbReference type="Pfam" id="PF04616">
    <property type="entry name" value="Glyco_hydro_43"/>
    <property type="match status" value="1"/>
</dbReference>
<feature type="region of interest" description="Disordered" evidence="4">
    <location>
        <begin position="1"/>
        <end position="21"/>
    </location>
</feature>
<dbReference type="InterPro" id="IPR006710">
    <property type="entry name" value="Glyco_hydro_43"/>
</dbReference>
<keyword evidence="2 5" id="KW-0378">Hydrolase</keyword>